<dbReference type="Pfam" id="PF13602">
    <property type="entry name" value="ADH_zinc_N_2"/>
    <property type="match status" value="1"/>
</dbReference>
<evidence type="ECO:0000313" key="3">
    <source>
        <dbReference type="Proteomes" id="UP000186096"/>
    </source>
</evidence>
<dbReference type="InterPro" id="IPR020843">
    <property type="entry name" value="ER"/>
</dbReference>
<dbReference type="PANTHER" id="PTHR11695">
    <property type="entry name" value="ALCOHOL DEHYDROGENASE RELATED"/>
    <property type="match status" value="1"/>
</dbReference>
<sequence>MRAARIHAYGDASVIRQEEIPIPAPGRGEVLVKVAGTSFNPSEIGLRSGLLRTVVPELRDLPLPYTLGWDVSGTVVATGAGVSWPRPGDRVMGLLEGGAAADYAVAPARLLAPAPTAVPLADAAAIPVAGLTAWQAVHEHGRIAPGRRVLVNGAGGGVGMFTVQLARRAGATVIATAGNARSAAAVRAYGAAEVVDYRTDPLPGDLDVLFNLVPFAPGAGPDLARLVRPGGHLVSITAPVQPPPGSRVTATRFVTRNDVDQLAELAALVDAKEIVVDVAERHPLADLAAVHRMAEAGRTRGKVVIEL</sequence>
<feature type="domain" description="Enoyl reductase (ER)" evidence="1">
    <location>
        <begin position="10"/>
        <end position="305"/>
    </location>
</feature>
<dbReference type="InterPro" id="IPR050700">
    <property type="entry name" value="YIM1/Zinc_Alcohol_DH_Fams"/>
</dbReference>
<dbReference type="SUPFAM" id="SSF51735">
    <property type="entry name" value="NAD(P)-binding Rossmann-fold domains"/>
    <property type="match status" value="1"/>
</dbReference>
<dbReference type="SUPFAM" id="SSF50129">
    <property type="entry name" value="GroES-like"/>
    <property type="match status" value="1"/>
</dbReference>
<accession>A0A1N7CR27</accession>
<dbReference type="CDD" id="cd05289">
    <property type="entry name" value="MDR_like_2"/>
    <property type="match status" value="1"/>
</dbReference>
<proteinExistence type="predicted"/>
<dbReference type="InterPro" id="IPR011032">
    <property type="entry name" value="GroES-like_sf"/>
</dbReference>
<dbReference type="Pfam" id="PF08240">
    <property type="entry name" value="ADH_N"/>
    <property type="match status" value="1"/>
</dbReference>
<dbReference type="RefSeq" id="WP_076436224.1">
    <property type="nucleotide sequence ID" value="NZ_FTNI01000012.1"/>
</dbReference>
<gene>
    <name evidence="2" type="ORF">SAMN05421833_112158</name>
</gene>
<organism evidence="2 3">
    <name type="scientific">Microbispora rosea</name>
    <dbReference type="NCBI Taxonomy" id="58117"/>
    <lineage>
        <taxon>Bacteria</taxon>
        <taxon>Bacillati</taxon>
        <taxon>Actinomycetota</taxon>
        <taxon>Actinomycetes</taxon>
        <taxon>Streptosporangiales</taxon>
        <taxon>Streptosporangiaceae</taxon>
        <taxon>Microbispora</taxon>
    </lineage>
</organism>
<dbReference type="EMBL" id="FTNI01000012">
    <property type="protein sequence ID" value="SIR66053.1"/>
    <property type="molecule type" value="Genomic_DNA"/>
</dbReference>
<dbReference type="Gene3D" id="3.90.180.10">
    <property type="entry name" value="Medium-chain alcohol dehydrogenases, catalytic domain"/>
    <property type="match status" value="1"/>
</dbReference>
<dbReference type="AlphaFoldDB" id="A0A1N7CR27"/>
<dbReference type="SMART" id="SM00829">
    <property type="entry name" value="PKS_ER"/>
    <property type="match status" value="1"/>
</dbReference>
<evidence type="ECO:0000259" key="1">
    <source>
        <dbReference type="SMART" id="SM00829"/>
    </source>
</evidence>
<dbReference type="InterPro" id="IPR036291">
    <property type="entry name" value="NAD(P)-bd_dom_sf"/>
</dbReference>
<protein>
    <submittedName>
        <fullName evidence="2">NADPH:quinone reductase</fullName>
    </submittedName>
</protein>
<evidence type="ECO:0000313" key="2">
    <source>
        <dbReference type="EMBL" id="SIR66053.1"/>
    </source>
</evidence>
<dbReference type="Gene3D" id="3.40.50.720">
    <property type="entry name" value="NAD(P)-binding Rossmann-like Domain"/>
    <property type="match status" value="1"/>
</dbReference>
<dbReference type="Proteomes" id="UP000186096">
    <property type="component" value="Unassembled WGS sequence"/>
</dbReference>
<dbReference type="GO" id="GO:0016491">
    <property type="term" value="F:oxidoreductase activity"/>
    <property type="evidence" value="ECO:0007669"/>
    <property type="project" value="InterPro"/>
</dbReference>
<dbReference type="PANTHER" id="PTHR11695:SF294">
    <property type="entry name" value="RETICULON-4-INTERACTING PROTEIN 1, MITOCHONDRIAL"/>
    <property type="match status" value="1"/>
</dbReference>
<reference evidence="3" key="1">
    <citation type="submission" date="2017-01" db="EMBL/GenBank/DDBJ databases">
        <authorList>
            <person name="Varghese N."/>
            <person name="Submissions S."/>
        </authorList>
    </citation>
    <scope>NUCLEOTIDE SEQUENCE [LARGE SCALE GENOMIC DNA]</scope>
    <source>
        <strain evidence="3">ATCC 12950</strain>
    </source>
</reference>
<keyword evidence="3" id="KW-1185">Reference proteome</keyword>
<name>A0A1N7CR27_9ACTN</name>
<dbReference type="STRING" id="58117.SAMN05421833_112158"/>
<dbReference type="OrthoDB" id="9801186at2"/>
<dbReference type="InterPro" id="IPR013154">
    <property type="entry name" value="ADH-like_N"/>
</dbReference>